<dbReference type="Proteomes" id="UP001165190">
    <property type="component" value="Unassembled WGS sequence"/>
</dbReference>
<organism evidence="3 4">
    <name type="scientific">Hibiscus trionum</name>
    <name type="common">Flower of an hour</name>
    <dbReference type="NCBI Taxonomy" id="183268"/>
    <lineage>
        <taxon>Eukaryota</taxon>
        <taxon>Viridiplantae</taxon>
        <taxon>Streptophyta</taxon>
        <taxon>Embryophyta</taxon>
        <taxon>Tracheophyta</taxon>
        <taxon>Spermatophyta</taxon>
        <taxon>Magnoliopsida</taxon>
        <taxon>eudicotyledons</taxon>
        <taxon>Gunneridae</taxon>
        <taxon>Pentapetalae</taxon>
        <taxon>rosids</taxon>
        <taxon>malvids</taxon>
        <taxon>Malvales</taxon>
        <taxon>Malvaceae</taxon>
        <taxon>Malvoideae</taxon>
        <taxon>Hibiscus</taxon>
    </lineage>
</organism>
<gene>
    <name evidence="3" type="ORF">HRI_000799900</name>
</gene>
<dbReference type="Pfam" id="PF03101">
    <property type="entry name" value="FAR1"/>
    <property type="match status" value="1"/>
</dbReference>
<accession>A0A9W7H713</accession>
<feature type="domain" description="FAR1" evidence="1">
    <location>
        <begin position="14"/>
        <end position="100"/>
    </location>
</feature>
<dbReference type="OrthoDB" id="1002538at2759"/>
<evidence type="ECO:0000259" key="2">
    <source>
        <dbReference type="Pfam" id="PF10551"/>
    </source>
</evidence>
<keyword evidence="4" id="KW-1185">Reference proteome</keyword>
<dbReference type="EMBL" id="BSYR01000010">
    <property type="protein sequence ID" value="GMI71306.1"/>
    <property type="molecule type" value="Genomic_DNA"/>
</dbReference>
<name>A0A9W7H713_HIBTR</name>
<dbReference type="AlphaFoldDB" id="A0A9W7H713"/>
<dbReference type="PANTHER" id="PTHR47718:SF17">
    <property type="entry name" value="PROTEIN FAR1-RELATED SEQUENCE 5-LIKE"/>
    <property type="match status" value="1"/>
</dbReference>
<evidence type="ECO:0000313" key="4">
    <source>
        <dbReference type="Proteomes" id="UP001165190"/>
    </source>
</evidence>
<reference evidence="3" key="1">
    <citation type="submission" date="2023-05" db="EMBL/GenBank/DDBJ databases">
        <title>Genome and transcriptome analyses reveal genes involved in the formation of fine ridges on petal epidermal cells in Hibiscus trionum.</title>
        <authorList>
            <person name="Koshimizu S."/>
            <person name="Masuda S."/>
            <person name="Ishii T."/>
            <person name="Shirasu K."/>
            <person name="Hoshino A."/>
            <person name="Arita M."/>
        </authorList>
    </citation>
    <scope>NUCLEOTIDE SEQUENCE</scope>
    <source>
        <strain evidence="3">Hamamatsu line</strain>
    </source>
</reference>
<dbReference type="InterPro" id="IPR004330">
    <property type="entry name" value="FAR1_DNA_bnd_dom"/>
</dbReference>
<sequence length="274" mass="32071">MRVVVDSEAVAYNMYRDYGLSMGFSVRKGKNRYVSGTNIIRCKDFYCSKKGFKEFEDDINTKQYNKLETRTGCPAMIRFTVQDNHWTVTHFISEHNHELATPSKRHLLRSARSFPTEKANVISLMVSVGIRPTYVYSYMSNEACGTENVGFTRRDCYNYINKQKTMVIEAGDGQSLLNHFKVRASEDPMFFYTVQVDQENRLTNFFWRDGRSRIDYDCFGDILVFDTTYRTNRYNLICAPFVGINHHRQTIMFGYAFLLDETTASFTWLFKSFL</sequence>
<protein>
    <submittedName>
        <fullName evidence="3">FAR1-related sequence 5</fullName>
    </submittedName>
</protein>
<feature type="domain" description="MULE transposase" evidence="2">
    <location>
        <begin position="222"/>
        <end position="271"/>
    </location>
</feature>
<dbReference type="PANTHER" id="PTHR47718">
    <property type="entry name" value="OS01G0519700 PROTEIN"/>
    <property type="match status" value="1"/>
</dbReference>
<evidence type="ECO:0000313" key="3">
    <source>
        <dbReference type="EMBL" id="GMI71306.1"/>
    </source>
</evidence>
<proteinExistence type="predicted"/>
<dbReference type="InterPro" id="IPR018289">
    <property type="entry name" value="MULE_transposase_dom"/>
</dbReference>
<dbReference type="Pfam" id="PF10551">
    <property type="entry name" value="MULE"/>
    <property type="match status" value="1"/>
</dbReference>
<comment type="caution">
    <text evidence="3">The sequence shown here is derived from an EMBL/GenBank/DDBJ whole genome shotgun (WGS) entry which is preliminary data.</text>
</comment>
<evidence type="ECO:0000259" key="1">
    <source>
        <dbReference type="Pfam" id="PF03101"/>
    </source>
</evidence>